<dbReference type="Gene3D" id="1.20.1250.20">
    <property type="entry name" value="MFS general substrate transporter like domains"/>
    <property type="match status" value="1"/>
</dbReference>
<comment type="subcellular location">
    <subcellularLocation>
        <location evidence="1">Membrane</location>
        <topology evidence="1">Multi-pass membrane protein</topology>
    </subcellularLocation>
</comment>
<feature type="transmembrane region" description="Helical" evidence="5">
    <location>
        <begin position="401"/>
        <end position="418"/>
    </location>
</feature>
<keyword evidence="8" id="KW-1185">Reference proteome</keyword>
<evidence type="ECO:0000256" key="1">
    <source>
        <dbReference type="ARBA" id="ARBA00004141"/>
    </source>
</evidence>
<feature type="transmembrane region" description="Helical" evidence="5">
    <location>
        <begin position="284"/>
        <end position="303"/>
    </location>
</feature>
<evidence type="ECO:0000259" key="6">
    <source>
        <dbReference type="PROSITE" id="PS50850"/>
    </source>
</evidence>
<dbReference type="AlphaFoldDB" id="A0A2R5GMH4"/>
<dbReference type="Pfam" id="PF07690">
    <property type="entry name" value="MFS_1"/>
    <property type="match status" value="1"/>
</dbReference>
<evidence type="ECO:0000256" key="3">
    <source>
        <dbReference type="ARBA" id="ARBA00022989"/>
    </source>
</evidence>
<dbReference type="PRINTS" id="PR01035">
    <property type="entry name" value="TCRTETA"/>
</dbReference>
<proteinExistence type="predicted"/>
<feature type="domain" description="Major facilitator superfamily (MFS) profile" evidence="6">
    <location>
        <begin position="37"/>
        <end position="427"/>
    </location>
</feature>
<feature type="transmembrane region" description="Helical" evidence="5">
    <location>
        <begin position="104"/>
        <end position="129"/>
    </location>
</feature>
<feature type="transmembrane region" description="Helical" evidence="5">
    <location>
        <begin position="185"/>
        <end position="208"/>
    </location>
</feature>
<name>A0A2R5GMH4_9STRA</name>
<dbReference type="GO" id="GO:0005635">
    <property type="term" value="C:nuclear envelope"/>
    <property type="evidence" value="ECO:0007669"/>
    <property type="project" value="TreeGrafter"/>
</dbReference>
<dbReference type="GO" id="GO:0022857">
    <property type="term" value="F:transmembrane transporter activity"/>
    <property type="evidence" value="ECO:0007669"/>
    <property type="project" value="InterPro"/>
</dbReference>
<accession>A0A2R5GMH4</accession>
<protein>
    <submittedName>
        <fullName evidence="7">Solute carrier family 22 member 18</fullName>
    </submittedName>
</protein>
<evidence type="ECO:0000313" key="8">
    <source>
        <dbReference type="Proteomes" id="UP000241890"/>
    </source>
</evidence>
<dbReference type="PROSITE" id="PS50850">
    <property type="entry name" value="MFS"/>
    <property type="match status" value="1"/>
</dbReference>
<evidence type="ECO:0000313" key="7">
    <source>
        <dbReference type="EMBL" id="GBG32087.1"/>
    </source>
</evidence>
<organism evidence="7 8">
    <name type="scientific">Hondaea fermentalgiana</name>
    <dbReference type="NCBI Taxonomy" id="2315210"/>
    <lineage>
        <taxon>Eukaryota</taxon>
        <taxon>Sar</taxon>
        <taxon>Stramenopiles</taxon>
        <taxon>Bigyra</taxon>
        <taxon>Labyrinthulomycetes</taxon>
        <taxon>Thraustochytrida</taxon>
        <taxon>Thraustochytriidae</taxon>
        <taxon>Hondaea</taxon>
    </lineage>
</organism>
<feature type="transmembrane region" description="Helical" evidence="5">
    <location>
        <begin position="378"/>
        <end position="395"/>
    </location>
</feature>
<dbReference type="Proteomes" id="UP000241890">
    <property type="component" value="Unassembled WGS sequence"/>
</dbReference>
<evidence type="ECO:0000256" key="5">
    <source>
        <dbReference type="SAM" id="Phobius"/>
    </source>
</evidence>
<keyword evidence="3 5" id="KW-1133">Transmembrane helix</keyword>
<dbReference type="EMBL" id="BEYU01000114">
    <property type="protein sequence ID" value="GBG32087.1"/>
    <property type="molecule type" value="Genomic_DNA"/>
</dbReference>
<reference evidence="7 8" key="1">
    <citation type="submission" date="2017-12" db="EMBL/GenBank/DDBJ databases">
        <title>Sequencing, de novo assembly and annotation of complete genome of a new Thraustochytrid species, strain FCC1311.</title>
        <authorList>
            <person name="Sedici K."/>
            <person name="Godart F."/>
            <person name="Aiese Cigliano R."/>
            <person name="Sanseverino W."/>
            <person name="Barakat M."/>
            <person name="Ortet P."/>
            <person name="Marechal E."/>
            <person name="Cagnac O."/>
            <person name="Amato A."/>
        </authorList>
    </citation>
    <scope>NUCLEOTIDE SEQUENCE [LARGE SCALE GENOMIC DNA]</scope>
</reference>
<dbReference type="InParanoid" id="A0A2R5GMH4"/>
<dbReference type="InterPro" id="IPR020846">
    <property type="entry name" value="MFS_dom"/>
</dbReference>
<dbReference type="InterPro" id="IPR036259">
    <property type="entry name" value="MFS_trans_sf"/>
</dbReference>
<dbReference type="PANTHER" id="PTHR24002:SF3">
    <property type="entry name" value="SOLUTE CARRIER FAMILY 22 MEMBER 18"/>
    <property type="match status" value="1"/>
</dbReference>
<dbReference type="InterPro" id="IPR011701">
    <property type="entry name" value="MFS"/>
</dbReference>
<feature type="transmembrane region" description="Helical" evidence="5">
    <location>
        <begin position="251"/>
        <end position="272"/>
    </location>
</feature>
<keyword evidence="2 5" id="KW-0812">Transmembrane</keyword>
<keyword evidence="4 5" id="KW-0472">Membrane</keyword>
<evidence type="ECO:0000256" key="4">
    <source>
        <dbReference type="ARBA" id="ARBA00023136"/>
    </source>
</evidence>
<sequence>MEKSTPSSSTSSSSETEGLWGSLSRFLAGGESKSSLGLLLVHQSIFVYSLAFWIQRPVLSYLSKELGGDAVDFGTLESVLSVLSLLGGPMMGRLTDERGARATIIASHFGSLVMYLLMGTATSYAMLALSRVPAFLQHCMLCSQAAISQLTFDQNRSAAMGRLSLSYAAGMVIGSYLGGEIGTNLGFQCAALVAAALTAISIAITLAFMPAYKRSGSSPEKESSKNVGPSAAIDQVKEFLRLAMVPRIRNLLLLLFPISVGIGSFRSMLPLAGEEVFGLQPSSMGRYISFAAFVGLGTNVLVIAPATRYLGEAHAVAAAAAIQMACYAFVPAISTYESLLVLTVPMTISSTLLYTLSSSLMSLAVDQGSAGSAIAMSHGLRSFVGIVSPLIGGFLYEQRGFSGIAHAAAILAAVTLVFSQTTSKASLLDLVQRKEESSKRD</sequence>
<dbReference type="PANTHER" id="PTHR24002">
    <property type="entry name" value="SOLUTE CARRIER FAMILY 22 MEMBER 18"/>
    <property type="match status" value="1"/>
</dbReference>
<dbReference type="SUPFAM" id="SSF103473">
    <property type="entry name" value="MFS general substrate transporter"/>
    <property type="match status" value="1"/>
</dbReference>
<dbReference type="InterPro" id="IPR001958">
    <property type="entry name" value="Tet-R_TetA/multi-R_MdtG-like"/>
</dbReference>
<dbReference type="GO" id="GO:0016020">
    <property type="term" value="C:membrane"/>
    <property type="evidence" value="ECO:0007669"/>
    <property type="project" value="UniProtKB-SubCell"/>
</dbReference>
<dbReference type="OrthoDB" id="440553at2759"/>
<evidence type="ECO:0000256" key="2">
    <source>
        <dbReference type="ARBA" id="ARBA00022692"/>
    </source>
</evidence>
<gene>
    <name evidence="7" type="ORF">FCC1311_083122</name>
</gene>
<comment type="caution">
    <text evidence="7">The sequence shown here is derived from an EMBL/GenBank/DDBJ whole genome shotgun (WGS) entry which is preliminary data.</text>
</comment>